<dbReference type="Gene3D" id="1.10.510.10">
    <property type="entry name" value="Transferase(Phosphotransferase) domain 1"/>
    <property type="match status" value="1"/>
</dbReference>
<dbReference type="CTD" id="36373519"/>
<dbReference type="InterPro" id="IPR000719">
    <property type="entry name" value="Prot_kinase_dom"/>
</dbReference>
<reference evidence="6" key="3">
    <citation type="submission" date="2020-12" db="UniProtKB">
        <authorList>
            <consortium name="WormBaseParasite"/>
        </authorList>
    </citation>
    <scope>IDENTIFICATION</scope>
</reference>
<dbReference type="OrthoDB" id="5979581at2759"/>
<evidence type="ECO:0000256" key="2">
    <source>
        <dbReference type="SAM" id="MobiDB-lite"/>
    </source>
</evidence>
<dbReference type="Proteomes" id="UP000035682">
    <property type="component" value="Unplaced"/>
</dbReference>
<dbReference type="GO" id="GO:0005524">
    <property type="term" value="F:ATP binding"/>
    <property type="evidence" value="ECO:0007669"/>
    <property type="project" value="InterPro"/>
</dbReference>
<dbReference type="RefSeq" id="XP_024500360.1">
    <property type="nucleotide sequence ID" value="XM_024646149.1"/>
</dbReference>
<evidence type="ECO:0000259" key="3">
    <source>
        <dbReference type="PROSITE" id="PS50011"/>
    </source>
</evidence>
<name>A0A090KUR4_STRRB</name>
<gene>
    <name evidence="4 6 7" type="ORF">SRAE_0000027900</name>
</gene>
<dbReference type="PROSITE" id="PS50011">
    <property type="entry name" value="PROTEIN_KINASE_DOM"/>
    <property type="match status" value="1"/>
</dbReference>
<reference evidence="5" key="2">
    <citation type="submission" date="2014-09" db="EMBL/GenBank/DDBJ databases">
        <authorList>
            <person name="Martin A.A."/>
        </authorList>
    </citation>
    <scope>NUCLEOTIDE SEQUENCE</scope>
    <source>
        <strain evidence="5">ED321</strain>
    </source>
</reference>
<feature type="domain" description="Protein kinase" evidence="3">
    <location>
        <begin position="35"/>
        <end position="336"/>
    </location>
</feature>
<protein>
    <recommendedName>
        <fullName evidence="1">non-specific serine/threonine protein kinase</fullName>
        <ecNumber evidence="1">2.7.11.1</ecNumber>
    </recommendedName>
</protein>
<reference evidence="4" key="1">
    <citation type="submission" date="2014-09" db="EMBL/GenBank/DDBJ databases">
        <authorList>
            <person name="Aslett A.Martin."/>
        </authorList>
    </citation>
    <scope>NUCLEOTIDE SEQUENCE</scope>
    <source>
        <strain evidence="4">ED321 Heterogonic</strain>
    </source>
</reference>
<dbReference type="GO" id="GO:0004674">
    <property type="term" value="F:protein serine/threonine kinase activity"/>
    <property type="evidence" value="ECO:0007669"/>
    <property type="project" value="UniProtKB-EC"/>
</dbReference>
<feature type="compositionally biased region" description="Polar residues" evidence="2">
    <location>
        <begin position="1"/>
        <end position="17"/>
    </location>
</feature>
<evidence type="ECO:0000313" key="4">
    <source>
        <dbReference type="EMBL" id="CEF61151.1"/>
    </source>
</evidence>
<dbReference type="PROSITE" id="PS00108">
    <property type="entry name" value="PROTEIN_KINASE_ST"/>
    <property type="match status" value="1"/>
</dbReference>
<keyword evidence="5" id="KW-1185">Reference proteome</keyword>
<dbReference type="Pfam" id="PF00069">
    <property type="entry name" value="Pkinase"/>
    <property type="match status" value="1"/>
</dbReference>
<accession>A0A090KUR4</accession>
<dbReference type="EMBL" id="LN609405">
    <property type="protein sequence ID" value="CEF61151.1"/>
    <property type="molecule type" value="Genomic_DNA"/>
</dbReference>
<organism evidence="4">
    <name type="scientific">Strongyloides ratti</name>
    <name type="common">Parasitic roundworm</name>
    <dbReference type="NCBI Taxonomy" id="34506"/>
    <lineage>
        <taxon>Eukaryota</taxon>
        <taxon>Metazoa</taxon>
        <taxon>Ecdysozoa</taxon>
        <taxon>Nematoda</taxon>
        <taxon>Chromadorea</taxon>
        <taxon>Rhabditida</taxon>
        <taxon>Tylenchina</taxon>
        <taxon>Panagrolaimomorpha</taxon>
        <taxon>Strongyloidoidea</taxon>
        <taxon>Strongyloididae</taxon>
        <taxon>Strongyloides</taxon>
    </lineage>
</organism>
<evidence type="ECO:0000313" key="6">
    <source>
        <dbReference type="WBParaSite" id="SRAE_0000027900.1"/>
    </source>
</evidence>
<feature type="region of interest" description="Disordered" evidence="2">
    <location>
        <begin position="1"/>
        <end position="24"/>
    </location>
</feature>
<evidence type="ECO:0000256" key="1">
    <source>
        <dbReference type="ARBA" id="ARBA00012513"/>
    </source>
</evidence>
<dbReference type="AlphaFoldDB" id="A0A090KUR4"/>
<evidence type="ECO:0000313" key="7">
    <source>
        <dbReference type="WormBase" id="SRAE_0000027900"/>
    </source>
</evidence>
<evidence type="ECO:0000313" key="5">
    <source>
        <dbReference type="Proteomes" id="UP000035682"/>
    </source>
</evidence>
<dbReference type="InterPro" id="IPR011009">
    <property type="entry name" value="Kinase-like_dom_sf"/>
</dbReference>
<dbReference type="InterPro" id="IPR008271">
    <property type="entry name" value="Ser/Thr_kinase_AS"/>
</dbReference>
<dbReference type="EC" id="2.7.11.1" evidence="1"/>
<dbReference type="WormBase" id="SRAE_0000027900">
    <property type="protein sequence ID" value="SRP05748"/>
    <property type="gene ID" value="WBGene00256021"/>
</dbReference>
<dbReference type="GeneID" id="36373519"/>
<sequence>MISSKCSLTTSTSNGTSPDEKTNLPDLTGRLLKDHLLIYKIDEGGFGGIYLARKYEKGKVNVTPKFDFSSIPSNELNEYYVVKAESNFTEGGCGLKMEVKILNKIKKIFNKSEQFAEITIANRRSKYSYVFMTLLGQSLKHLLRIVPNGKFTDSTWLRIGIQSLYSVKQLHEVGFIHRDLKPANFVIGHNNDVMRCRFIHLIDFGLSRQYIIEDEIGKIRYRKARKRVDFRGTERYCSMSMHYDKEQKRVDDIWSLLFALTEMRNDLPWSNVDSDKLEETKKSYKSICIIKLLPIELENSIKNLDIISNENFDERPNYEEIYKSLVDCMKNNNYSFDDKYDWEKEIDKNCPKMTKYSDMYNLFAKDHFSNRIIINNDINKKNELK</sequence>
<dbReference type="InterPro" id="IPR050235">
    <property type="entry name" value="CK1_Ser-Thr_kinase"/>
</dbReference>
<dbReference type="SMART" id="SM00220">
    <property type="entry name" value="S_TKc"/>
    <property type="match status" value="1"/>
</dbReference>
<proteinExistence type="predicted"/>
<dbReference type="PANTHER" id="PTHR11909">
    <property type="entry name" value="CASEIN KINASE-RELATED"/>
    <property type="match status" value="1"/>
</dbReference>
<dbReference type="WBParaSite" id="SRAE_0000027900.1">
    <property type="protein sequence ID" value="SRAE_0000027900.1"/>
    <property type="gene ID" value="WBGene00256021"/>
</dbReference>
<dbReference type="SUPFAM" id="SSF56112">
    <property type="entry name" value="Protein kinase-like (PK-like)"/>
    <property type="match status" value="1"/>
</dbReference>